<comment type="similarity">
    <text evidence="2 10">Belongs to the TonB family.</text>
</comment>
<sequence>MFIISVACFADESGGTASDNENKSDSVKPRQTLLPIVRIEPKYPTRAAREGIEGYVVLKIVVDETGSTKHVDVIESSPEAIFDKAARKAVMKWKWKPAIVNGKAEEQSTSVKLTFELAG</sequence>
<keyword evidence="7 10" id="KW-0653">Protein transport</keyword>
<keyword evidence="5 10" id="KW-0997">Cell inner membrane</keyword>
<keyword evidence="10" id="KW-0735">Signal-anchor</keyword>
<gene>
    <name evidence="12" type="ORF">ACFSJ3_09640</name>
</gene>
<evidence type="ECO:0000256" key="9">
    <source>
        <dbReference type="ARBA" id="ARBA00023136"/>
    </source>
</evidence>
<reference evidence="13" key="1">
    <citation type="journal article" date="2019" name="Int. J. Syst. Evol. Microbiol.">
        <title>The Global Catalogue of Microorganisms (GCM) 10K type strain sequencing project: providing services to taxonomists for standard genome sequencing and annotation.</title>
        <authorList>
            <consortium name="The Broad Institute Genomics Platform"/>
            <consortium name="The Broad Institute Genome Sequencing Center for Infectious Disease"/>
            <person name="Wu L."/>
            <person name="Ma J."/>
        </authorList>
    </citation>
    <scope>NUCLEOTIDE SEQUENCE [LARGE SCALE GENOMIC DNA]</scope>
    <source>
        <strain evidence="13">CGMCC 1.10992</strain>
    </source>
</reference>
<keyword evidence="3 10" id="KW-0813">Transport</keyword>
<dbReference type="PANTHER" id="PTHR33446:SF14">
    <property type="entry name" value="PROTEIN TONB"/>
    <property type="match status" value="1"/>
</dbReference>
<keyword evidence="6" id="KW-0812">Transmembrane</keyword>
<keyword evidence="8" id="KW-1133">Transmembrane helix</keyword>
<dbReference type="PRINTS" id="PR01374">
    <property type="entry name" value="TONBPROTEIN"/>
</dbReference>
<evidence type="ECO:0000256" key="8">
    <source>
        <dbReference type="ARBA" id="ARBA00022989"/>
    </source>
</evidence>
<keyword evidence="13" id="KW-1185">Reference proteome</keyword>
<keyword evidence="4 10" id="KW-1003">Cell membrane</keyword>
<dbReference type="InterPro" id="IPR037682">
    <property type="entry name" value="TonB_C"/>
</dbReference>
<dbReference type="EMBL" id="JBHUHT010000012">
    <property type="protein sequence ID" value="MFD2096243.1"/>
    <property type="molecule type" value="Genomic_DNA"/>
</dbReference>
<dbReference type="PROSITE" id="PS52015">
    <property type="entry name" value="TONB_CTD"/>
    <property type="match status" value="1"/>
</dbReference>
<proteinExistence type="inferred from homology"/>
<evidence type="ECO:0000256" key="6">
    <source>
        <dbReference type="ARBA" id="ARBA00022692"/>
    </source>
</evidence>
<accession>A0ABW4XM82</accession>
<evidence type="ECO:0000259" key="11">
    <source>
        <dbReference type="PROSITE" id="PS52015"/>
    </source>
</evidence>
<evidence type="ECO:0000256" key="3">
    <source>
        <dbReference type="ARBA" id="ARBA00022448"/>
    </source>
</evidence>
<keyword evidence="9" id="KW-0472">Membrane</keyword>
<name>A0ABW4XM82_9GAMM</name>
<comment type="caution">
    <text evidence="12">The sequence shown here is derived from an EMBL/GenBank/DDBJ whole genome shotgun (WGS) entry which is preliminary data.</text>
</comment>
<protein>
    <recommendedName>
        <fullName evidence="10">Protein TonB</fullName>
    </recommendedName>
</protein>
<evidence type="ECO:0000256" key="2">
    <source>
        <dbReference type="ARBA" id="ARBA00006555"/>
    </source>
</evidence>
<evidence type="ECO:0000256" key="4">
    <source>
        <dbReference type="ARBA" id="ARBA00022475"/>
    </source>
</evidence>
<dbReference type="InterPro" id="IPR051045">
    <property type="entry name" value="TonB-dependent_transducer"/>
</dbReference>
<dbReference type="InterPro" id="IPR003538">
    <property type="entry name" value="TonB"/>
</dbReference>
<dbReference type="RefSeq" id="WP_345339380.1">
    <property type="nucleotide sequence ID" value="NZ_BAABLI010000008.1"/>
</dbReference>
<comment type="function">
    <text evidence="10">Interacts with outer membrane receptor proteins that carry out high-affinity binding and energy dependent uptake into the periplasmic space of specific substrates. It could act to transduce energy from the cytoplasmic membrane to specific energy-requiring processes in the outer membrane, resulting in the release into the periplasm of ligands bound by these outer membrane proteins.</text>
</comment>
<evidence type="ECO:0000256" key="1">
    <source>
        <dbReference type="ARBA" id="ARBA00004383"/>
    </source>
</evidence>
<evidence type="ECO:0000256" key="10">
    <source>
        <dbReference type="RuleBase" id="RU362123"/>
    </source>
</evidence>
<evidence type="ECO:0000256" key="5">
    <source>
        <dbReference type="ARBA" id="ARBA00022519"/>
    </source>
</evidence>
<dbReference type="NCBIfam" id="TIGR01352">
    <property type="entry name" value="tonB_Cterm"/>
    <property type="match status" value="1"/>
</dbReference>
<evidence type="ECO:0000313" key="12">
    <source>
        <dbReference type="EMBL" id="MFD2096243.1"/>
    </source>
</evidence>
<evidence type="ECO:0000256" key="7">
    <source>
        <dbReference type="ARBA" id="ARBA00022927"/>
    </source>
</evidence>
<dbReference type="PANTHER" id="PTHR33446">
    <property type="entry name" value="PROTEIN TONB-RELATED"/>
    <property type="match status" value="1"/>
</dbReference>
<feature type="domain" description="TonB C-terminal" evidence="11">
    <location>
        <begin position="28"/>
        <end position="119"/>
    </location>
</feature>
<evidence type="ECO:0000313" key="13">
    <source>
        <dbReference type="Proteomes" id="UP001597380"/>
    </source>
</evidence>
<organism evidence="12 13">
    <name type="scientific">Corallincola platygyrae</name>
    <dbReference type="NCBI Taxonomy" id="1193278"/>
    <lineage>
        <taxon>Bacteria</taxon>
        <taxon>Pseudomonadati</taxon>
        <taxon>Pseudomonadota</taxon>
        <taxon>Gammaproteobacteria</taxon>
        <taxon>Alteromonadales</taxon>
        <taxon>Psychromonadaceae</taxon>
        <taxon>Corallincola</taxon>
    </lineage>
</organism>
<dbReference type="Proteomes" id="UP001597380">
    <property type="component" value="Unassembled WGS sequence"/>
</dbReference>
<dbReference type="Gene3D" id="3.30.1150.10">
    <property type="match status" value="1"/>
</dbReference>
<comment type="subcellular location">
    <subcellularLocation>
        <location evidence="1 10">Cell inner membrane</location>
        <topology evidence="1 10">Single-pass membrane protein</topology>
        <orientation evidence="1 10">Periplasmic side</orientation>
    </subcellularLocation>
</comment>
<dbReference type="SUPFAM" id="SSF74653">
    <property type="entry name" value="TolA/TonB C-terminal domain"/>
    <property type="match status" value="1"/>
</dbReference>
<dbReference type="InterPro" id="IPR006260">
    <property type="entry name" value="TonB/TolA_C"/>
</dbReference>
<dbReference type="Pfam" id="PF03544">
    <property type="entry name" value="TonB_C"/>
    <property type="match status" value="1"/>
</dbReference>